<dbReference type="PATRIC" id="fig|1202724.3.peg.485"/>
<keyword evidence="3" id="KW-1185">Reference proteome</keyword>
<comment type="caution">
    <text evidence="2">The sequence shown here is derived from an EMBL/GenBank/DDBJ whole genome shotgun (WGS) entry which is preliminary data.</text>
</comment>
<accession>A0A0M8MGC1</accession>
<dbReference type="Proteomes" id="UP000037755">
    <property type="component" value="Unassembled WGS sequence"/>
</dbReference>
<dbReference type="AlphaFoldDB" id="A0A0M8MGC1"/>
<keyword evidence="1" id="KW-0472">Membrane</keyword>
<keyword evidence="1" id="KW-1133">Transmembrane helix</keyword>
<dbReference type="OrthoDB" id="981524at2"/>
<keyword evidence="1" id="KW-0812">Transmembrane</keyword>
<evidence type="ECO:0000256" key="1">
    <source>
        <dbReference type="SAM" id="Phobius"/>
    </source>
</evidence>
<gene>
    <name evidence="2" type="ORF">AM493_02355</name>
</gene>
<organism evidence="2 3">
    <name type="scientific">Flavobacterium akiainvivens</name>
    <dbReference type="NCBI Taxonomy" id="1202724"/>
    <lineage>
        <taxon>Bacteria</taxon>
        <taxon>Pseudomonadati</taxon>
        <taxon>Bacteroidota</taxon>
        <taxon>Flavobacteriia</taxon>
        <taxon>Flavobacteriales</taxon>
        <taxon>Flavobacteriaceae</taxon>
        <taxon>Flavobacterium</taxon>
    </lineage>
</organism>
<dbReference type="RefSeq" id="WP_054406066.1">
    <property type="nucleotide sequence ID" value="NZ_FOYA01000004.1"/>
</dbReference>
<dbReference type="STRING" id="1202724.AM493_02355"/>
<reference evidence="2 3" key="1">
    <citation type="submission" date="2015-08" db="EMBL/GenBank/DDBJ databases">
        <title>Whole genome sequence of Flavobacterium akiainvivens IK-1T, from decaying Wikstroemia oahuensis, an endemic Hawaiian shrub.</title>
        <authorList>
            <person name="Wan X."/>
            <person name="Hou S."/>
            <person name="Saito J."/>
            <person name="Donachie S."/>
        </authorList>
    </citation>
    <scope>NUCLEOTIDE SEQUENCE [LARGE SCALE GENOMIC DNA]</scope>
    <source>
        <strain evidence="2 3">IK-1</strain>
    </source>
</reference>
<evidence type="ECO:0000313" key="3">
    <source>
        <dbReference type="Proteomes" id="UP000037755"/>
    </source>
</evidence>
<dbReference type="EMBL" id="LIYD01000005">
    <property type="protein sequence ID" value="KOS05008.1"/>
    <property type="molecule type" value="Genomic_DNA"/>
</dbReference>
<protein>
    <submittedName>
        <fullName evidence="2">Uncharacterized protein</fullName>
    </submittedName>
</protein>
<evidence type="ECO:0000313" key="2">
    <source>
        <dbReference type="EMBL" id="KOS05008.1"/>
    </source>
</evidence>
<sequence length="136" mass="15425">MSQFKLDEGDNIKSGFSTPNGYFEGFADRLSERLAIANEPKVVPLYRRRPVWLSAAAVFVILLGLGIFFKDMIVPKTVQPDAEAIESYLVYQQGINSYDLIQNLDVQDIKEIEVSLDDIPDDAIQDYLTTEDIYLE</sequence>
<feature type="transmembrane region" description="Helical" evidence="1">
    <location>
        <begin position="51"/>
        <end position="69"/>
    </location>
</feature>
<name>A0A0M8MGC1_9FLAO</name>
<proteinExistence type="predicted"/>